<organism evidence="1 2">
    <name type="scientific">Asbolus verrucosus</name>
    <name type="common">Desert ironclad beetle</name>
    <dbReference type="NCBI Taxonomy" id="1661398"/>
    <lineage>
        <taxon>Eukaryota</taxon>
        <taxon>Metazoa</taxon>
        <taxon>Ecdysozoa</taxon>
        <taxon>Arthropoda</taxon>
        <taxon>Hexapoda</taxon>
        <taxon>Insecta</taxon>
        <taxon>Pterygota</taxon>
        <taxon>Neoptera</taxon>
        <taxon>Endopterygota</taxon>
        <taxon>Coleoptera</taxon>
        <taxon>Polyphaga</taxon>
        <taxon>Cucujiformia</taxon>
        <taxon>Tenebrionidae</taxon>
        <taxon>Pimeliinae</taxon>
        <taxon>Asbolus</taxon>
    </lineage>
</organism>
<dbReference type="AlphaFoldDB" id="A0A482V8S0"/>
<gene>
    <name evidence="1" type="ORF">BDFB_004160</name>
</gene>
<dbReference type="STRING" id="1661398.A0A482V8S0"/>
<evidence type="ECO:0000313" key="2">
    <source>
        <dbReference type="Proteomes" id="UP000292052"/>
    </source>
</evidence>
<reference evidence="1 2" key="1">
    <citation type="submission" date="2017-03" db="EMBL/GenBank/DDBJ databases">
        <title>Genome of the blue death feigning beetle - Asbolus verrucosus.</title>
        <authorList>
            <person name="Rider S.D."/>
        </authorList>
    </citation>
    <scope>NUCLEOTIDE SEQUENCE [LARGE SCALE GENOMIC DNA]</scope>
    <source>
        <strain evidence="1">Butters</strain>
        <tissue evidence="1">Head and leg muscle</tissue>
    </source>
</reference>
<feature type="non-terminal residue" evidence="1">
    <location>
        <position position="1"/>
    </location>
</feature>
<feature type="non-terminal residue" evidence="1">
    <location>
        <position position="141"/>
    </location>
</feature>
<protein>
    <submittedName>
        <fullName evidence="1">Uncharacterized protein</fullName>
    </submittedName>
</protein>
<comment type="caution">
    <text evidence="1">The sequence shown here is derived from an EMBL/GenBank/DDBJ whole genome shotgun (WGS) entry which is preliminary data.</text>
</comment>
<name>A0A482V8S0_ASBVE</name>
<evidence type="ECO:0000313" key="1">
    <source>
        <dbReference type="EMBL" id="RZB39617.1"/>
    </source>
</evidence>
<dbReference type="Proteomes" id="UP000292052">
    <property type="component" value="Unassembled WGS sequence"/>
</dbReference>
<sequence length="141" mass="16647">NKIIYCQPNTRYYVHFDRDSSRIYTTTFYQNPSILIRCTKTNLIEPSTNEIPEIISKRNENRNDQTKFKFGQTVFERYDRSKSHDKYSGPYVILKVNDDHTCEVMSPEFQMKRVHMDNLKCTSVPELPTHSRSSSPNSIDQ</sequence>
<keyword evidence="2" id="KW-1185">Reference proteome</keyword>
<proteinExistence type="predicted"/>
<accession>A0A482V8S0</accession>
<dbReference type="EMBL" id="QDEB01126835">
    <property type="protein sequence ID" value="RZB39617.1"/>
    <property type="molecule type" value="Genomic_DNA"/>
</dbReference>